<accession>A0A7G2EY38</accession>
<proteinExistence type="predicted"/>
<name>A0A7G2EY38_ARATH</name>
<gene>
    <name evidence="1" type="ORF">AT9943_LOCUS14971</name>
</gene>
<dbReference type="AlphaFoldDB" id="A0A7G2EY38"/>
<evidence type="ECO:0000313" key="1">
    <source>
        <dbReference type="EMBL" id="CAD5327262.1"/>
    </source>
</evidence>
<evidence type="ECO:0000313" key="2">
    <source>
        <dbReference type="Proteomes" id="UP000516314"/>
    </source>
</evidence>
<protein>
    <submittedName>
        <fullName evidence="1">(thale cress) hypothetical protein</fullName>
    </submittedName>
</protein>
<dbReference type="Proteomes" id="UP000516314">
    <property type="component" value="Chromosome 4"/>
</dbReference>
<dbReference type="EMBL" id="LR881469">
    <property type="protein sequence ID" value="CAD5327262.1"/>
    <property type="molecule type" value="Genomic_DNA"/>
</dbReference>
<sequence length="45" mass="5459">MIYKDICVKVVEEPRFLWGIEILCLRESSLNRQIRIHQREICVND</sequence>
<reference evidence="1 2" key="1">
    <citation type="submission" date="2020-09" db="EMBL/GenBank/DDBJ databases">
        <authorList>
            <person name="Ashkenazy H."/>
        </authorList>
    </citation>
    <scope>NUCLEOTIDE SEQUENCE [LARGE SCALE GENOMIC DNA]</scope>
    <source>
        <strain evidence="2">cv. Cdm-0</strain>
    </source>
</reference>
<organism evidence="1 2">
    <name type="scientific">Arabidopsis thaliana</name>
    <name type="common">Mouse-ear cress</name>
    <dbReference type="NCBI Taxonomy" id="3702"/>
    <lineage>
        <taxon>Eukaryota</taxon>
        <taxon>Viridiplantae</taxon>
        <taxon>Streptophyta</taxon>
        <taxon>Embryophyta</taxon>
        <taxon>Tracheophyta</taxon>
        <taxon>Spermatophyta</taxon>
        <taxon>Magnoliopsida</taxon>
        <taxon>eudicotyledons</taxon>
        <taxon>Gunneridae</taxon>
        <taxon>Pentapetalae</taxon>
        <taxon>rosids</taxon>
        <taxon>malvids</taxon>
        <taxon>Brassicales</taxon>
        <taxon>Brassicaceae</taxon>
        <taxon>Camelineae</taxon>
        <taxon>Arabidopsis</taxon>
    </lineage>
</organism>